<proteinExistence type="predicted"/>
<organism evidence="1 2">
    <name type="scientific">Carya illinoinensis</name>
    <name type="common">Pecan</name>
    <dbReference type="NCBI Taxonomy" id="32201"/>
    <lineage>
        <taxon>Eukaryota</taxon>
        <taxon>Viridiplantae</taxon>
        <taxon>Streptophyta</taxon>
        <taxon>Embryophyta</taxon>
        <taxon>Tracheophyta</taxon>
        <taxon>Spermatophyta</taxon>
        <taxon>Magnoliopsida</taxon>
        <taxon>eudicotyledons</taxon>
        <taxon>Gunneridae</taxon>
        <taxon>Pentapetalae</taxon>
        <taxon>rosids</taxon>
        <taxon>fabids</taxon>
        <taxon>Fagales</taxon>
        <taxon>Juglandaceae</taxon>
        <taxon>Carya</taxon>
    </lineage>
</organism>
<gene>
    <name evidence="1" type="ORF">I3842_01G055800</name>
</gene>
<evidence type="ECO:0000313" key="2">
    <source>
        <dbReference type="Proteomes" id="UP000811246"/>
    </source>
</evidence>
<name>A0A922G1Y1_CARIL</name>
<dbReference type="EMBL" id="CM031825">
    <property type="protein sequence ID" value="KAG6729941.1"/>
    <property type="molecule type" value="Genomic_DNA"/>
</dbReference>
<comment type="caution">
    <text evidence="1">The sequence shown here is derived from an EMBL/GenBank/DDBJ whole genome shotgun (WGS) entry which is preliminary data.</text>
</comment>
<protein>
    <submittedName>
        <fullName evidence="1">Uncharacterized protein</fullName>
    </submittedName>
</protein>
<dbReference type="Proteomes" id="UP000811246">
    <property type="component" value="Chromosome 1"/>
</dbReference>
<sequence>MTRLDCLEKCSVTHSSLGSPRNKPLYPDHLPSLNIAQWLQNLVNSHGCDIFFMTYASTFPSPLLYIVII</sequence>
<evidence type="ECO:0000313" key="1">
    <source>
        <dbReference type="EMBL" id="KAG6729941.1"/>
    </source>
</evidence>
<dbReference type="AlphaFoldDB" id="A0A922G1Y1"/>
<reference evidence="1" key="1">
    <citation type="submission" date="2021-01" db="EMBL/GenBank/DDBJ databases">
        <authorList>
            <person name="Lovell J.T."/>
            <person name="Bentley N."/>
            <person name="Bhattarai G."/>
            <person name="Jenkins J.W."/>
            <person name="Sreedasyam A."/>
            <person name="Alarcon Y."/>
            <person name="Bock C."/>
            <person name="Boston L."/>
            <person name="Carlson J."/>
            <person name="Cervantes K."/>
            <person name="Clermont K."/>
            <person name="Krom N."/>
            <person name="Kubenka K."/>
            <person name="Mamidi S."/>
            <person name="Mattison C."/>
            <person name="Monteros M."/>
            <person name="Pisani C."/>
            <person name="Plott C."/>
            <person name="Rajasekar S."/>
            <person name="Rhein H.S."/>
            <person name="Rohla C."/>
            <person name="Song M."/>
            <person name="Hilaire R.S."/>
            <person name="Shu S."/>
            <person name="Wells L."/>
            <person name="Wang X."/>
            <person name="Webber J."/>
            <person name="Heerema R.J."/>
            <person name="Klein P."/>
            <person name="Conner P."/>
            <person name="Grauke L."/>
            <person name="Grimwood J."/>
            <person name="Schmutz J."/>
            <person name="Randall J.J."/>
        </authorList>
    </citation>
    <scope>NUCLEOTIDE SEQUENCE</scope>
    <source>
        <tissue evidence="1">Leaf</tissue>
    </source>
</reference>
<accession>A0A922G1Y1</accession>